<evidence type="ECO:0000313" key="2">
    <source>
        <dbReference type="Proteomes" id="UP000701853"/>
    </source>
</evidence>
<reference evidence="1 2" key="1">
    <citation type="journal article" date="2021" name="bioRxiv">
        <title>The Gossypium anomalum genome as a resource for cotton improvement and evolutionary analysis of hybrid incompatibility.</title>
        <authorList>
            <person name="Grover C.E."/>
            <person name="Yuan D."/>
            <person name="Arick M.A."/>
            <person name="Miller E.R."/>
            <person name="Hu G."/>
            <person name="Peterson D.G."/>
            <person name="Wendel J.F."/>
            <person name="Udall J.A."/>
        </authorList>
    </citation>
    <scope>NUCLEOTIDE SEQUENCE [LARGE SCALE GENOMIC DNA]</scope>
    <source>
        <strain evidence="1">JFW-Udall</strain>
        <tissue evidence="1">Leaf</tissue>
    </source>
</reference>
<evidence type="ECO:0000313" key="1">
    <source>
        <dbReference type="EMBL" id="KAG8497035.1"/>
    </source>
</evidence>
<gene>
    <name evidence="1" type="ORF">CXB51_008263</name>
</gene>
<dbReference type="EMBL" id="JAHUZN010000004">
    <property type="protein sequence ID" value="KAG8497035.1"/>
    <property type="molecule type" value="Genomic_DNA"/>
</dbReference>
<sequence length="92" mass="10209">MKALSTRIEELKGELVLCRVVMGNGVSSATLNCKVDVLKPKEFVGTKSTCDVDNFLWSMEHYFCAKGIMEDAIKNLSRRKLGQSCDGLHNKA</sequence>
<dbReference type="Proteomes" id="UP000701853">
    <property type="component" value="Chromosome 4"/>
</dbReference>
<keyword evidence="2" id="KW-1185">Reference proteome</keyword>
<proteinExistence type="predicted"/>
<comment type="caution">
    <text evidence="1">The sequence shown here is derived from an EMBL/GenBank/DDBJ whole genome shotgun (WGS) entry which is preliminary data.</text>
</comment>
<organism evidence="1 2">
    <name type="scientific">Gossypium anomalum</name>
    <dbReference type="NCBI Taxonomy" id="47600"/>
    <lineage>
        <taxon>Eukaryota</taxon>
        <taxon>Viridiplantae</taxon>
        <taxon>Streptophyta</taxon>
        <taxon>Embryophyta</taxon>
        <taxon>Tracheophyta</taxon>
        <taxon>Spermatophyta</taxon>
        <taxon>Magnoliopsida</taxon>
        <taxon>eudicotyledons</taxon>
        <taxon>Gunneridae</taxon>
        <taxon>Pentapetalae</taxon>
        <taxon>rosids</taxon>
        <taxon>malvids</taxon>
        <taxon>Malvales</taxon>
        <taxon>Malvaceae</taxon>
        <taxon>Malvoideae</taxon>
        <taxon>Gossypium</taxon>
    </lineage>
</organism>
<accession>A0A8J5ZJV6</accession>
<protein>
    <submittedName>
        <fullName evidence="1">Uncharacterized protein</fullName>
    </submittedName>
</protein>
<name>A0A8J5ZJV6_9ROSI</name>
<dbReference type="OrthoDB" id="998368at2759"/>
<dbReference type="AlphaFoldDB" id="A0A8J5ZJV6"/>